<keyword evidence="2" id="KW-0732">Signal</keyword>
<evidence type="ECO:0000256" key="1">
    <source>
        <dbReference type="SAM" id="MobiDB-lite"/>
    </source>
</evidence>
<feature type="chain" id="PRO_5041914651" evidence="2">
    <location>
        <begin position="18"/>
        <end position="140"/>
    </location>
</feature>
<feature type="compositionally biased region" description="Polar residues" evidence="1">
    <location>
        <begin position="129"/>
        <end position="140"/>
    </location>
</feature>
<comment type="caution">
    <text evidence="3">The sequence shown here is derived from an EMBL/GenBank/DDBJ whole genome shotgun (WGS) entry which is preliminary data.</text>
</comment>
<organism evidence="3 4">
    <name type="scientific">Podospora didyma</name>
    <dbReference type="NCBI Taxonomy" id="330526"/>
    <lineage>
        <taxon>Eukaryota</taxon>
        <taxon>Fungi</taxon>
        <taxon>Dikarya</taxon>
        <taxon>Ascomycota</taxon>
        <taxon>Pezizomycotina</taxon>
        <taxon>Sordariomycetes</taxon>
        <taxon>Sordariomycetidae</taxon>
        <taxon>Sordariales</taxon>
        <taxon>Podosporaceae</taxon>
        <taxon>Podospora</taxon>
    </lineage>
</organism>
<proteinExistence type="predicted"/>
<accession>A0AAE0N4A9</accession>
<dbReference type="EMBL" id="JAULSW010000009">
    <property type="protein sequence ID" value="KAK3370286.1"/>
    <property type="molecule type" value="Genomic_DNA"/>
</dbReference>
<evidence type="ECO:0000313" key="4">
    <source>
        <dbReference type="Proteomes" id="UP001285441"/>
    </source>
</evidence>
<feature type="compositionally biased region" description="Basic residues" evidence="1">
    <location>
        <begin position="25"/>
        <end position="43"/>
    </location>
</feature>
<name>A0AAE0N4A9_9PEZI</name>
<reference evidence="3" key="2">
    <citation type="submission" date="2023-06" db="EMBL/GenBank/DDBJ databases">
        <authorList>
            <consortium name="Lawrence Berkeley National Laboratory"/>
            <person name="Haridas S."/>
            <person name="Hensen N."/>
            <person name="Bonometti L."/>
            <person name="Westerberg I."/>
            <person name="Brannstrom I.O."/>
            <person name="Guillou S."/>
            <person name="Cros-Aarteil S."/>
            <person name="Calhoun S."/>
            <person name="Kuo A."/>
            <person name="Mondo S."/>
            <person name="Pangilinan J."/>
            <person name="Riley R."/>
            <person name="LaButti K."/>
            <person name="Andreopoulos B."/>
            <person name="Lipzen A."/>
            <person name="Chen C."/>
            <person name="Yanf M."/>
            <person name="Daum C."/>
            <person name="Ng V."/>
            <person name="Clum A."/>
            <person name="Steindorff A."/>
            <person name="Ohm R."/>
            <person name="Martin F."/>
            <person name="Silar P."/>
            <person name="Natvig D."/>
            <person name="Lalanne C."/>
            <person name="Gautier V."/>
            <person name="Ament-velasquez S.L."/>
            <person name="Kruys A."/>
            <person name="Hutchinson M.I."/>
            <person name="Powell A.J."/>
            <person name="Barry K."/>
            <person name="Miller A.N."/>
            <person name="Grigoriev I.V."/>
            <person name="Debuchy R."/>
            <person name="Gladieux P."/>
            <person name="Thoren M.H."/>
            <person name="Johannesson H."/>
        </authorList>
    </citation>
    <scope>NUCLEOTIDE SEQUENCE</scope>
    <source>
        <strain evidence="3">CBS 232.78</strain>
    </source>
</reference>
<feature type="compositionally biased region" description="Basic and acidic residues" evidence="1">
    <location>
        <begin position="74"/>
        <end position="127"/>
    </location>
</feature>
<protein>
    <submittedName>
        <fullName evidence="3">Uncharacterized protein</fullName>
    </submittedName>
</protein>
<reference evidence="3" key="1">
    <citation type="journal article" date="2023" name="Mol. Phylogenet. Evol.">
        <title>Genome-scale phylogeny and comparative genomics of the fungal order Sordariales.</title>
        <authorList>
            <person name="Hensen N."/>
            <person name="Bonometti L."/>
            <person name="Westerberg I."/>
            <person name="Brannstrom I.O."/>
            <person name="Guillou S."/>
            <person name="Cros-Aarteil S."/>
            <person name="Calhoun S."/>
            <person name="Haridas S."/>
            <person name="Kuo A."/>
            <person name="Mondo S."/>
            <person name="Pangilinan J."/>
            <person name="Riley R."/>
            <person name="LaButti K."/>
            <person name="Andreopoulos B."/>
            <person name="Lipzen A."/>
            <person name="Chen C."/>
            <person name="Yan M."/>
            <person name="Daum C."/>
            <person name="Ng V."/>
            <person name="Clum A."/>
            <person name="Steindorff A."/>
            <person name="Ohm R.A."/>
            <person name="Martin F."/>
            <person name="Silar P."/>
            <person name="Natvig D.O."/>
            <person name="Lalanne C."/>
            <person name="Gautier V."/>
            <person name="Ament-Velasquez S.L."/>
            <person name="Kruys A."/>
            <person name="Hutchinson M.I."/>
            <person name="Powell A.J."/>
            <person name="Barry K."/>
            <person name="Miller A.N."/>
            <person name="Grigoriev I.V."/>
            <person name="Debuchy R."/>
            <person name="Gladieux P."/>
            <person name="Hiltunen Thoren M."/>
            <person name="Johannesson H."/>
        </authorList>
    </citation>
    <scope>NUCLEOTIDE SEQUENCE</scope>
    <source>
        <strain evidence="3">CBS 232.78</strain>
    </source>
</reference>
<feature type="compositionally biased region" description="Basic and acidic residues" evidence="1">
    <location>
        <begin position="44"/>
        <end position="60"/>
    </location>
</feature>
<feature type="region of interest" description="Disordered" evidence="1">
    <location>
        <begin position="25"/>
        <end position="140"/>
    </location>
</feature>
<keyword evidence="4" id="KW-1185">Reference proteome</keyword>
<evidence type="ECO:0000313" key="3">
    <source>
        <dbReference type="EMBL" id="KAK3370286.1"/>
    </source>
</evidence>
<dbReference type="AlphaFoldDB" id="A0AAE0N4A9"/>
<sequence length="140" mass="17032">MCHRILPACLLYVVTLTLHHKGAIRKERRIKKGKKEKRKKEKRRKEEKEKRRKGEKEKRGQGGKKNGLAALGIYERETKRVKHVKAEPREREKERERERERERKREREKERERERERERVEEGRDGGSKQMTPTRNIQTG</sequence>
<evidence type="ECO:0000256" key="2">
    <source>
        <dbReference type="SAM" id="SignalP"/>
    </source>
</evidence>
<feature type="signal peptide" evidence="2">
    <location>
        <begin position="1"/>
        <end position="17"/>
    </location>
</feature>
<dbReference type="Proteomes" id="UP001285441">
    <property type="component" value="Unassembled WGS sequence"/>
</dbReference>
<gene>
    <name evidence="3" type="ORF">B0H63DRAFT_313365</name>
</gene>